<evidence type="ECO:0000256" key="7">
    <source>
        <dbReference type="RuleBase" id="RU368013"/>
    </source>
</evidence>
<dbReference type="HOGENOM" id="CLU_820296_0_0_1"/>
<dbReference type="InterPro" id="IPR038422">
    <property type="entry name" value="Cut8/Sts1_sf"/>
</dbReference>
<keyword evidence="9" id="KW-0812">Transmembrane</keyword>
<keyword evidence="7" id="KW-0653">Protein transport</keyword>
<comment type="subcellular location">
    <subcellularLocation>
        <location evidence="7">Cytoplasm</location>
    </subcellularLocation>
    <subcellularLocation>
        <location evidence="7">Nucleus</location>
    </subcellularLocation>
</comment>
<dbReference type="PANTHER" id="PTHR28032:SF1">
    <property type="entry name" value="FI02826P"/>
    <property type="match status" value="1"/>
</dbReference>
<dbReference type="InterPro" id="IPR013868">
    <property type="entry name" value="Cut8/Sts1_fam"/>
</dbReference>
<comment type="function">
    <text evidence="6 7">Involved in ubiquitin-mediated protein degradation. Regulatory factor in the ubiquitin/proteasome pathway that controls the turnover of proteasome substrates. Targets proteasomes to the nucleus and facilitates the degradation of nuclear proteins.</text>
</comment>
<dbReference type="GO" id="GO:0031965">
    <property type="term" value="C:nuclear membrane"/>
    <property type="evidence" value="ECO:0007669"/>
    <property type="project" value="TreeGrafter"/>
</dbReference>
<accession>A0A093Y858</accession>
<evidence type="ECO:0000256" key="5">
    <source>
        <dbReference type="ARBA" id="ARBA00023242"/>
    </source>
</evidence>
<dbReference type="GO" id="GO:0005737">
    <property type="term" value="C:cytoplasm"/>
    <property type="evidence" value="ECO:0007669"/>
    <property type="project" value="UniProtKB-SubCell"/>
</dbReference>
<keyword evidence="7" id="KW-0963">Cytoplasm</keyword>
<evidence type="ECO:0000256" key="4">
    <source>
        <dbReference type="ARBA" id="ARBA00022448"/>
    </source>
</evidence>
<comment type="similarity">
    <text evidence="1 7">Belongs to the cut8/STS1 family.</text>
</comment>
<keyword evidence="10" id="KW-0647">Proteasome</keyword>
<keyword evidence="5 7" id="KW-0539">Nucleus</keyword>
<reference evidence="10" key="1">
    <citation type="journal article" date="2014" name="PLoS Genet.">
        <title>Signature Gene Expression Reveals Novel Clues to the Molecular Mechanisms of Dimorphic Transition in Penicillium marneffei.</title>
        <authorList>
            <person name="Yang E."/>
            <person name="Wang G."/>
            <person name="Cai J."/>
            <person name="Woo P.C."/>
            <person name="Lau S.K."/>
            <person name="Yuen K.-Y."/>
            <person name="Chow W.-N."/>
            <person name="Lin X."/>
        </authorList>
    </citation>
    <scope>NUCLEOTIDE SEQUENCE [LARGE SCALE GENOMIC DNA]</scope>
    <source>
        <strain evidence="10">PM1</strain>
    </source>
</reference>
<keyword evidence="4 7" id="KW-0813">Transport</keyword>
<organism evidence="10">
    <name type="scientific">Talaromyces marneffei PM1</name>
    <dbReference type="NCBI Taxonomy" id="1077442"/>
    <lineage>
        <taxon>Eukaryota</taxon>
        <taxon>Fungi</taxon>
        <taxon>Dikarya</taxon>
        <taxon>Ascomycota</taxon>
        <taxon>Pezizomycotina</taxon>
        <taxon>Eurotiomycetes</taxon>
        <taxon>Eurotiomycetidae</taxon>
        <taxon>Eurotiales</taxon>
        <taxon>Trichocomaceae</taxon>
        <taxon>Talaromyces</taxon>
        <taxon>Talaromyces sect. Talaromyces</taxon>
    </lineage>
</organism>
<gene>
    <name evidence="10" type="ORF">GQ26_0014230</name>
</gene>
<feature type="transmembrane region" description="Helical" evidence="9">
    <location>
        <begin position="50"/>
        <end position="75"/>
    </location>
</feature>
<dbReference type="GO" id="GO:0000502">
    <property type="term" value="C:proteasome complex"/>
    <property type="evidence" value="ECO:0007669"/>
    <property type="project" value="UniProtKB-KW"/>
</dbReference>
<dbReference type="PANTHER" id="PTHR28032">
    <property type="entry name" value="FI02826P"/>
    <property type="match status" value="1"/>
</dbReference>
<dbReference type="GO" id="GO:0015031">
    <property type="term" value="P:protein transport"/>
    <property type="evidence" value="ECO:0007669"/>
    <property type="project" value="UniProtKB-UniRule"/>
</dbReference>
<dbReference type="GO" id="GO:0070628">
    <property type="term" value="F:proteasome binding"/>
    <property type="evidence" value="ECO:0007669"/>
    <property type="project" value="TreeGrafter"/>
</dbReference>
<dbReference type="Gene3D" id="1.20.58.1590">
    <property type="entry name" value="Tethering factor for nuclear proteasome Cut8/Sts1"/>
    <property type="match status" value="1"/>
</dbReference>
<keyword evidence="9" id="KW-1133">Transmembrane helix</keyword>
<evidence type="ECO:0000256" key="9">
    <source>
        <dbReference type="SAM" id="Phobius"/>
    </source>
</evidence>
<dbReference type="GO" id="GO:0071630">
    <property type="term" value="P:nuclear protein quality control by the ubiquitin-proteasome system"/>
    <property type="evidence" value="ECO:0007669"/>
    <property type="project" value="UniProtKB-UniRule"/>
</dbReference>
<dbReference type="EMBL" id="JPOX01000001">
    <property type="protein sequence ID" value="KFX53673.1"/>
    <property type="molecule type" value="Genomic_DNA"/>
</dbReference>
<evidence type="ECO:0000256" key="1">
    <source>
        <dbReference type="ARBA" id="ARBA00006199"/>
    </source>
</evidence>
<dbReference type="GO" id="GO:0031144">
    <property type="term" value="P:proteasome localization"/>
    <property type="evidence" value="ECO:0007669"/>
    <property type="project" value="UniProtKB-UniRule"/>
</dbReference>
<dbReference type="Pfam" id="PF08559">
    <property type="entry name" value="Cut8"/>
    <property type="match status" value="1"/>
</dbReference>
<evidence type="ECO:0000256" key="8">
    <source>
        <dbReference type="SAM" id="MobiDB-lite"/>
    </source>
</evidence>
<keyword evidence="9" id="KW-0472">Membrane</keyword>
<proteinExistence type="inferred from homology"/>
<dbReference type="AlphaFoldDB" id="A0A093Y858"/>
<feature type="region of interest" description="Disordered" evidence="8">
    <location>
        <begin position="1"/>
        <end position="25"/>
    </location>
</feature>
<comment type="subunit">
    <text evidence="2 7">Binds the proteasome.</text>
</comment>
<feature type="compositionally biased region" description="Polar residues" evidence="8">
    <location>
        <begin position="128"/>
        <end position="142"/>
    </location>
</feature>
<evidence type="ECO:0000256" key="3">
    <source>
        <dbReference type="ARBA" id="ARBA00016204"/>
    </source>
</evidence>
<feature type="region of interest" description="Disordered" evidence="8">
    <location>
        <begin position="124"/>
        <end position="154"/>
    </location>
</feature>
<name>A0A093Y858_TALMA</name>
<protein>
    <recommendedName>
        <fullName evidence="3 7">Tethering factor for nuclear proteasome STS1</fullName>
    </recommendedName>
</protein>
<evidence type="ECO:0000313" key="10">
    <source>
        <dbReference type="EMBL" id="KFX53673.1"/>
    </source>
</evidence>
<comment type="caution">
    <text evidence="10">The sequence shown here is derived from an EMBL/GenBank/DDBJ whole genome shotgun (WGS) entry which is preliminary data.</text>
</comment>
<feature type="non-terminal residue" evidence="10">
    <location>
        <position position="1"/>
    </location>
</feature>
<sequence>PAHSDPRFPQPTIPSSFNFTPSQPHSNHLDTRHLRGVYLLLRPLLSSVTLFFSSVAVGAAFSISIASLSLLLATTQHIHSIFKRRRRHLSRSSNSGQVSLGSHLLQIIMNSLVATPPVPPHFYEHSRFSPSRSMSTPVQQNSNRKRKAEDDGNDVDVLRNYQSTLQTSIPLGSGEYLSDYAYNRVKQHLFSLLEALSDFTPHFLPPNESQTSVSLTYLDGATDIIHGLPKWQTPRHNIGRDSAYEEIGKAWVLVIREAAKRGGGIQLQYGGWDQKLAKHNETSGGKLQDAVNELRNSLGWMGSSALPGAGASGGDQISIREQLLSGTYGMGMPLKVGPW</sequence>
<feature type="compositionally biased region" description="Polar residues" evidence="8">
    <location>
        <begin position="13"/>
        <end position="25"/>
    </location>
</feature>
<evidence type="ECO:0000256" key="2">
    <source>
        <dbReference type="ARBA" id="ARBA00011464"/>
    </source>
</evidence>
<evidence type="ECO:0000256" key="6">
    <source>
        <dbReference type="ARBA" id="ARBA00025651"/>
    </source>
</evidence>